<dbReference type="SMART" id="SM00398">
    <property type="entry name" value="HMG"/>
    <property type="match status" value="4"/>
</dbReference>
<dbReference type="CDD" id="cd00084">
    <property type="entry name" value="HMG-box_SF"/>
    <property type="match status" value="1"/>
</dbReference>
<evidence type="ECO:0000313" key="5">
    <source>
        <dbReference type="Proteomes" id="UP000292702"/>
    </source>
</evidence>
<evidence type="ECO:0000259" key="3">
    <source>
        <dbReference type="PROSITE" id="PS50118"/>
    </source>
</evidence>
<evidence type="ECO:0000256" key="2">
    <source>
        <dbReference type="PROSITE-ProRule" id="PRU00267"/>
    </source>
</evidence>
<dbReference type="Proteomes" id="UP000292702">
    <property type="component" value="Unassembled WGS sequence"/>
</dbReference>
<organism evidence="4 5">
    <name type="scientific">Steccherinum ochraceum</name>
    <dbReference type="NCBI Taxonomy" id="92696"/>
    <lineage>
        <taxon>Eukaryota</taxon>
        <taxon>Fungi</taxon>
        <taxon>Dikarya</taxon>
        <taxon>Basidiomycota</taxon>
        <taxon>Agaricomycotina</taxon>
        <taxon>Agaricomycetes</taxon>
        <taxon>Polyporales</taxon>
        <taxon>Steccherinaceae</taxon>
        <taxon>Steccherinum</taxon>
    </lineage>
</organism>
<gene>
    <name evidence="4" type="ORF">EIP91_006885</name>
</gene>
<accession>A0A4R0RFM3</accession>
<dbReference type="PROSITE" id="PS50118">
    <property type="entry name" value="HMG_BOX_2"/>
    <property type="match status" value="1"/>
</dbReference>
<dbReference type="InterPro" id="IPR009071">
    <property type="entry name" value="HMG_box_dom"/>
</dbReference>
<comment type="caution">
    <text evidence="4">The sequence shown here is derived from an EMBL/GenBank/DDBJ whole genome shotgun (WGS) entry which is preliminary data.</text>
</comment>
<proteinExistence type="predicted"/>
<keyword evidence="1 2" id="KW-0238">DNA-binding</keyword>
<keyword evidence="5" id="KW-1185">Reference proteome</keyword>
<dbReference type="EMBL" id="RWJN01000370">
    <property type="protein sequence ID" value="TCD62458.1"/>
    <property type="molecule type" value="Genomic_DNA"/>
</dbReference>
<evidence type="ECO:0000313" key="4">
    <source>
        <dbReference type="EMBL" id="TCD62458.1"/>
    </source>
</evidence>
<dbReference type="GO" id="GO:0003677">
    <property type="term" value="F:DNA binding"/>
    <property type="evidence" value="ECO:0007669"/>
    <property type="project" value="UniProtKB-UniRule"/>
</dbReference>
<keyword evidence="2" id="KW-0539">Nucleus</keyword>
<feature type="domain" description="HMG box" evidence="3">
    <location>
        <begin position="292"/>
        <end position="358"/>
    </location>
</feature>
<protein>
    <recommendedName>
        <fullName evidence="3">HMG box domain-containing protein</fullName>
    </recommendedName>
</protein>
<dbReference type="GO" id="GO:0005634">
    <property type="term" value="C:nucleus"/>
    <property type="evidence" value="ECO:0007669"/>
    <property type="project" value="UniProtKB-UniRule"/>
</dbReference>
<dbReference type="InterPro" id="IPR036910">
    <property type="entry name" value="HMG_box_dom_sf"/>
</dbReference>
<evidence type="ECO:0000256" key="1">
    <source>
        <dbReference type="ARBA" id="ARBA00023125"/>
    </source>
</evidence>
<dbReference type="InterPro" id="IPR050342">
    <property type="entry name" value="HMGB"/>
</dbReference>
<reference evidence="4 5" key="1">
    <citation type="submission" date="2018-11" db="EMBL/GenBank/DDBJ databases">
        <title>Genome assembly of Steccherinum ochraceum LE-BIN_3174, the white-rot fungus of the Steccherinaceae family (The Residual Polyporoid clade, Polyporales, Basidiomycota).</title>
        <authorList>
            <person name="Fedorova T.V."/>
            <person name="Glazunova O.A."/>
            <person name="Landesman E.O."/>
            <person name="Moiseenko K.V."/>
            <person name="Psurtseva N.V."/>
            <person name="Savinova O.S."/>
            <person name="Shakhova N.V."/>
            <person name="Tyazhelova T.V."/>
            <person name="Vasina D.V."/>
        </authorList>
    </citation>
    <scope>NUCLEOTIDE SEQUENCE [LARGE SCALE GENOMIC DNA]</scope>
    <source>
        <strain evidence="4 5">LE-BIN_3174</strain>
    </source>
</reference>
<feature type="DNA-binding region" description="HMG box" evidence="2">
    <location>
        <begin position="292"/>
        <end position="358"/>
    </location>
</feature>
<dbReference type="PANTHER" id="PTHR48112">
    <property type="entry name" value="HIGH MOBILITY GROUP PROTEIN DSP1"/>
    <property type="match status" value="1"/>
</dbReference>
<name>A0A4R0RFM3_9APHY</name>
<dbReference type="Gene3D" id="1.10.30.10">
    <property type="entry name" value="High mobility group box domain"/>
    <property type="match status" value="3"/>
</dbReference>
<dbReference type="OrthoDB" id="5550281at2759"/>
<dbReference type="AlphaFoldDB" id="A0A4R0RFM3"/>
<sequence length="359" mass="41900">MFALRRRLSARVPLRAVSLLRRWRHNNIIEKAFQLRTTPPVVQILKYPDSAYTRFLRELWADGTVKHVAEGPKLWRDLSDAERKPYFDAFKVDVIQYKKLLRDDPHKYRAEPARPLAPHLRFFREQHASGCFKSLSRSHAMWAMLSEDQKQPYTDAFNADMVTYRKRKLEWTRGLVEGSLDGIQWTGNVLDGSTPTRRQLGVRTSKFRQFLAGPIKSLPPRPRNSFHQFRKSSGLTITAAGSVWRQMTDEEKKPFEEAYARELEEKGYTTEVRRELTALTVIRRTLRRVGHPRRPAPAYLKFYQEWVKAPEVNCLPTGERATLAGQAWRRLTDQEKAPYLEAFAAAMAEYRARQQLKAK</sequence>
<dbReference type="SUPFAM" id="SSF47095">
    <property type="entry name" value="HMG-box"/>
    <property type="match status" value="4"/>
</dbReference>